<reference evidence="2 3" key="1">
    <citation type="submission" date="2019-11" db="EMBL/GenBank/DDBJ databases">
        <authorList>
            <person name="Jiang L.-Q."/>
        </authorList>
    </citation>
    <scope>NUCLEOTIDE SEQUENCE [LARGE SCALE GENOMIC DNA]</scope>
    <source>
        <strain evidence="2 3">YIM 132087</strain>
    </source>
</reference>
<dbReference type="GO" id="GO:0003824">
    <property type="term" value="F:catalytic activity"/>
    <property type="evidence" value="ECO:0007669"/>
    <property type="project" value="UniProtKB-ARBA"/>
</dbReference>
<dbReference type="SUPFAM" id="SSF52096">
    <property type="entry name" value="ClpP/crotonase"/>
    <property type="match status" value="1"/>
</dbReference>
<dbReference type="EMBL" id="WLYK01000002">
    <property type="protein sequence ID" value="MTD14189.1"/>
    <property type="molecule type" value="Genomic_DNA"/>
</dbReference>
<name>A0A7K1FLD1_9ACTN</name>
<dbReference type="InterPro" id="IPR029045">
    <property type="entry name" value="ClpP/crotonase-like_dom_sf"/>
</dbReference>
<sequence>MTDYADVTLTVEDGVALLTFARPERRNAFTLPMLAEVQDALAAADADPAVRAVVITGAGERFSLGAELRGPDTLRLAVDDDLAGHTPRGYREPAGRISEQIAGMHVPVIGAVNGDAVGGGATILAAMDVRIMSDRARIGFVFTRRGVSPEGASTWFLPRLVGLGTATDWLISGRIIPAAEALSAGFATRLVPPEQVLETALEYARQFSTVTSPRSVALTRALLAASFHHPDPAAAAYAESAVYQGLTDTPDAKEGVLSFIEHRAPAFTSTGREH</sequence>
<proteinExistence type="inferred from homology"/>
<dbReference type="Pfam" id="PF00378">
    <property type="entry name" value="ECH_1"/>
    <property type="match status" value="1"/>
</dbReference>
<dbReference type="PANTHER" id="PTHR43684:SF4">
    <property type="entry name" value="ENOYL-COA HYDRATASE_ISOMERASE FAMILY PROTEIN (AFU_ORTHOLOGUE AFUA_1G01890)"/>
    <property type="match status" value="1"/>
</dbReference>
<organism evidence="2 3">
    <name type="scientific">Nakamurella alba</name>
    <dbReference type="NCBI Taxonomy" id="2665158"/>
    <lineage>
        <taxon>Bacteria</taxon>
        <taxon>Bacillati</taxon>
        <taxon>Actinomycetota</taxon>
        <taxon>Actinomycetes</taxon>
        <taxon>Nakamurellales</taxon>
        <taxon>Nakamurellaceae</taxon>
        <taxon>Nakamurella</taxon>
    </lineage>
</organism>
<dbReference type="InterPro" id="IPR001753">
    <property type="entry name" value="Enoyl-CoA_hydra/iso"/>
</dbReference>
<dbReference type="InterPro" id="IPR014748">
    <property type="entry name" value="Enoyl-CoA_hydra_C"/>
</dbReference>
<gene>
    <name evidence="2" type="ORF">GIS00_09550</name>
</gene>
<accession>A0A7K1FLD1</accession>
<dbReference type="Gene3D" id="3.90.226.10">
    <property type="entry name" value="2-enoyl-CoA Hydratase, Chain A, domain 1"/>
    <property type="match status" value="1"/>
</dbReference>
<keyword evidence="3" id="KW-1185">Reference proteome</keyword>
<dbReference type="PANTHER" id="PTHR43684">
    <property type="match status" value="1"/>
</dbReference>
<dbReference type="CDD" id="cd06558">
    <property type="entry name" value="crotonase-like"/>
    <property type="match status" value="1"/>
</dbReference>
<comment type="similarity">
    <text evidence="1">Belongs to the enoyl-CoA hydratase/isomerase family.</text>
</comment>
<dbReference type="Gene3D" id="1.10.12.10">
    <property type="entry name" value="Lyase 2-enoyl-coa Hydratase, Chain A, domain 2"/>
    <property type="match status" value="1"/>
</dbReference>
<evidence type="ECO:0000313" key="2">
    <source>
        <dbReference type="EMBL" id="MTD14189.1"/>
    </source>
</evidence>
<dbReference type="InterPro" id="IPR051053">
    <property type="entry name" value="ECH/Chromodomain_protein"/>
</dbReference>
<dbReference type="Proteomes" id="UP000460221">
    <property type="component" value="Unassembled WGS sequence"/>
</dbReference>
<dbReference type="RefSeq" id="WP_154768194.1">
    <property type="nucleotide sequence ID" value="NZ_WLYK01000002.1"/>
</dbReference>
<protein>
    <submittedName>
        <fullName evidence="2">Enoyl-CoA hydratase</fullName>
    </submittedName>
</protein>
<comment type="caution">
    <text evidence="2">The sequence shown here is derived from an EMBL/GenBank/DDBJ whole genome shotgun (WGS) entry which is preliminary data.</text>
</comment>
<dbReference type="AlphaFoldDB" id="A0A7K1FLD1"/>
<evidence type="ECO:0000313" key="3">
    <source>
        <dbReference type="Proteomes" id="UP000460221"/>
    </source>
</evidence>
<evidence type="ECO:0000256" key="1">
    <source>
        <dbReference type="ARBA" id="ARBA00005254"/>
    </source>
</evidence>